<evidence type="ECO:0000259" key="5">
    <source>
        <dbReference type="SMART" id="SM00199"/>
    </source>
</evidence>
<dbReference type="Pfam" id="PF00048">
    <property type="entry name" value="IL8"/>
    <property type="match status" value="1"/>
</dbReference>
<dbReference type="GO" id="GO:0006955">
    <property type="term" value="P:immune response"/>
    <property type="evidence" value="ECO:0007669"/>
    <property type="project" value="InterPro"/>
</dbReference>
<dbReference type="SMART" id="SM00199">
    <property type="entry name" value="SCY"/>
    <property type="match status" value="1"/>
</dbReference>
<evidence type="ECO:0000256" key="2">
    <source>
        <dbReference type="ARBA" id="ARBA00022514"/>
    </source>
</evidence>
<keyword evidence="7" id="KW-1185">Reference proteome</keyword>
<keyword evidence="2 4" id="KW-0202">Cytokine</keyword>
<dbReference type="GO" id="GO:0008009">
    <property type="term" value="F:chemokine activity"/>
    <property type="evidence" value="ECO:0007669"/>
    <property type="project" value="InterPro"/>
</dbReference>
<evidence type="ECO:0000313" key="6">
    <source>
        <dbReference type="EMBL" id="KAK7123569.1"/>
    </source>
</evidence>
<feature type="chain" id="PRO_5042671081" description="C-C motif chemokine" evidence="4">
    <location>
        <begin position="23"/>
        <end position="118"/>
    </location>
</feature>
<keyword evidence="3" id="KW-1015">Disulfide bond</keyword>
<accession>A0AAN9C5V8</accession>
<dbReference type="PANTHER" id="PTHR12015">
    <property type="entry name" value="SMALL INDUCIBLE CYTOKINE A"/>
    <property type="match status" value="1"/>
</dbReference>
<comment type="similarity">
    <text evidence="1 4">Belongs to the intercrine beta (chemokine CC) family.</text>
</comment>
<evidence type="ECO:0000256" key="4">
    <source>
        <dbReference type="RuleBase" id="RU361150"/>
    </source>
</evidence>
<keyword evidence="4" id="KW-0964">Secreted</keyword>
<dbReference type="InterPro" id="IPR000827">
    <property type="entry name" value="Chemokine_CC_CS"/>
</dbReference>
<dbReference type="EMBL" id="JAYKXH010000024">
    <property type="protein sequence ID" value="KAK7123569.1"/>
    <property type="molecule type" value="Genomic_DNA"/>
</dbReference>
<evidence type="ECO:0000313" key="7">
    <source>
        <dbReference type="Proteomes" id="UP001364617"/>
    </source>
</evidence>
<dbReference type="SUPFAM" id="SSF54117">
    <property type="entry name" value="Interleukin 8-like chemokines"/>
    <property type="match status" value="1"/>
</dbReference>
<proteinExistence type="inferred from homology"/>
<dbReference type="Proteomes" id="UP001364617">
    <property type="component" value="Unassembled WGS sequence"/>
</dbReference>
<protein>
    <recommendedName>
        <fullName evidence="4">C-C motif chemokine</fullName>
    </recommendedName>
</protein>
<dbReference type="InterPro" id="IPR001811">
    <property type="entry name" value="Chemokine_IL8-like_dom"/>
</dbReference>
<organism evidence="6 7">
    <name type="scientific">Phoxinus phoxinus</name>
    <name type="common">Eurasian minnow</name>
    <dbReference type="NCBI Taxonomy" id="58324"/>
    <lineage>
        <taxon>Eukaryota</taxon>
        <taxon>Metazoa</taxon>
        <taxon>Chordata</taxon>
        <taxon>Craniata</taxon>
        <taxon>Vertebrata</taxon>
        <taxon>Euteleostomi</taxon>
        <taxon>Actinopterygii</taxon>
        <taxon>Neopterygii</taxon>
        <taxon>Teleostei</taxon>
        <taxon>Ostariophysi</taxon>
        <taxon>Cypriniformes</taxon>
        <taxon>Leuciscidae</taxon>
        <taxon>Phoxininae</taxon>
        <taxon>Phoxinus</taxon>
    </lineage>
</organism>
<dbReference type="GO" id="GO:0005615">
    <property type="term" value="C:extracellular space"/>
    <property type="evidence" value="ECO:0007669"/>
    <property type="project" value="UniProtKB-KW"/>
</dbReference>
<gene>
    <name evidence="6" type="ORF">R3I93_021866</name>
</gene>
<comment type="subcellular location">
    <subcellularLocation>
        <location evidence="4">Secreted</location>
    </subcellularLocation>
</comment>
<dbReference type="InterPro" id="IPR036048">
    <property type="entry name" value="Interleukin_8-like_sf"/>
</dbReference>
<sequence length="118" mass="13042">MRCVSITPLLFLATVLLAQVACQHGSCCLKTSKTVLRKEMIRSYTEQKAGVCHIDAIVFKTVRGSTCSNPQLPWVKRAMQYLDEKAAANKTTARPIFSTSTFKTTSTLITTSHWNTTG</sequence>
<dbReference type="AlphaFoldDB" id="A0AAN9C5V8"/>
<evidence type="ECO:0000256" key="1">
    <source>
        <dbReference type="ARBA" id="ARBA00010868"/>
    </source>
</evidence>
<dbReference type="PANTHER" id="PTHR12015:SF108">
    <property type="entry name" value="C-C MOTIF CHEMOKINE 20"/>
    <property type="match status" value="1"/>
</dbReference>
<dbReference type="PROSITE" id="PS00472">
    <property type="entry name" value="SMALL_CYTOKINES_CC"/>
    <property type="match status" value="1"/>
</dbReference>
<keyword evidence="4" id="KW-0732">Signal</keyword>
<comment type="caution">
    <text evidence="6">The sequence shown here is derived from an EMBL/GenBank/DDBJ whole genome shotgun (WGS) entry which is preliminary data.</text>
</comment>
<evidence type="ECO:0000256" key="3">
    <source>
        <dbReference type="ARBA" id="ARBA00023157"/>
    </source>
</evidence>
<name>A0AAN9C5V8_9TELE</name>
<feature type="signal peptide" evidence="4">
    <location>
        <begin position="1"/>
        <end position="22"/>
    </location>
</feature>
<reference evidence="6 7" key="1">
    <citation type="submission" date="2024-02" db="EMBL/GenBank/DDBJ databases">
        <title>Chromosome-level genome assembly of the Eurasian Minnow (Phoxinus phoxinus).</title>
        <authorList>
            <person name="Oriowo T.O."/>
            <person name="Martin S."/>
            <person name="Stange M."/>
            <person name="Chrysostomakis Y."/>
            <person name="Brown T."/>
            <person name="Winkler S."/>
            <person name="Kukowka S."/>
            <person name="Myers E.W."/>
            <person name="Bohne A."/>
        </authorList>
    </citation>
    <scope>NUCLEOTIDE SEQUENCE [LARGE SCALE GENOMIC DNA]</scope>
    <source>
        <strain evidence="6">ZFMK-TIS-60720</strain>
        <tissue evidence="6">Whole Organism</tissue>
    </source>
</reference>
<feature type="domain" description="Chemokine interleukin-8-like" evidence="5">
    <location>
        <begin position="24"/>
        <end position="82"/>
    </location>
</feature>
<dbReference type="Gene3D" id="2.40.50.40">
    <property type="match status" value="1"/>
</dbReference>
<dbReference type="InterPro" id="IPR039809">
    <property type="entry name" value="Chemokine_b/g/d"/>
</dbReference>
<keyword evidence="4" id="KW-0145">Chemotaxis</keyword>